<evidence type="ECO:0000256" key="2">
    <source>
        <dbReference type="SAM" id="MobiDB-lite"/>
    </source>
</evidence>
<evidence type="ECO:0000313" key="4">
    <source>
        <dbReference type="Proteomes" id="UP001153365"/>
    </source>
</evidence>
<protein>
    <submittedName>
        <fullName evidence="3">Uncharacterized protein</fullName>
    </submittedName>
</protein>
<keyword evidence="4" id="KW-1185">Reference proteome</keyword>
<proteinExistence type="predicted"/>
<name>A0AAV0B0A7_PHAPC</name>
<dbReference type="EMBL" id="CALTRL010002660">
    <property type="protein sequence ID" value="CAH7676383.1"/>
    <property type="molecule type" value="Genomic_DNA"/>
</dbReference>
<evidence type="ECO:0000313" key="3">
    <source>
        <dbReference type="EMBL" id="CAH7676383.1"/>
    </source>
</evidence>
<feature type="compositionally biased region" description="Low complexity" evidence="2">
    <location>
        <begin position="62"/>
        <end position="75"/>
    </location>
</feature>
<accession>A0AAV0B0A7</accession>
<dbReference type="Proteomes" id="UP001153365">
    <property type="component" value="Unassembled WGS sequence"/>
</dbReference>
<sequence>MMRHNSNGSPHNLHYCNVNYNRALKEHERLEKTYQMWLTQRDKVRRNLIAQIDRVKSSEKASNNSNSTSSSLTRTLQRLQSQLERMELEDNQSADPDTLQKQPHSLICQSPAYRKLSFQKALETAQDRIRMAEEAKSLAQKEIENYQAASDSKDQRAREPQGSSFRLGVQIDSFLGRLNSGQANTMTKKVSLIRSAQYGQPQDLGPNGDKWISKWGFHDVRASTFRPSDRRKSAKAQEQVLDDPEPPAPVAVEEEV</sequence>
<dbReference type="AlphaFoldDB" id="A0AAV0B0A7"/>
<keyword evidence="1" id="KW-0175">Coiled coil</keyword>
<evidence type="ECO:0000256" key="1">
    <source>
        <dbReference type="SAM" id="Coils"/>
    </source>
</evidence>
<feature type="region of interest" description="Disordered" evidence="2">
    <location>
        <begin position="223"/>
        <end position="256"/>
    </location>
</feature>
<organism evidence="3 4">
    <name type="scientific">Phakopsora pachyrhizi</name>
    <name type="common">Asian soybean rust disease fungus</name>
    <dbReference type="NCBI Taxonomy" id="170000"/>
    <lineage>
        <taxon>Eukaryota</taxon>
        <taxon>Fungi</taxon>
        <taxon>Dikarya</taxon>
        <taxon>Basidiomycota</taxon>
        <taxon>Pucciniomycotina</taxon>
        <taxon>Pucciniomycetes</taxon>
        <taxon>Pucciniales</taxon>
        <taxon>Phakopsoraceae</taxon>
        <taxon>Phakopsora</taxon>
    </lineage>
</organism>
<reference evidence="3" key="1">
    <citation type="submission" date="2022-06" db="EMBL/GenBank/DDBJ databases">
        <authorList>
            <consortium name="SYNGENTA / RWTH Aachen University"/>
        </authorList>
    </citation>
    <scope>NUCLEOTIDE SEQUENCE</scope>
</reference>
<feature type="region of interest" description="Disordered" evidence="2">
    <location>
        <begin position="55"/>
        <end position="75"/>
    </location>
</feature>
<feature type="coiled-coil region" evidence="1">
    <location>
        <begin position="115"/>
        <end position="149"/>
    </location>
</feature>
<gene>
    <name evidence="3" type="ORF">PPACK8108_LOCUS11501</name>
</gene>
<comment type="caution">
    <text evidence="3">The sequence shown here is derived from an EMBL/GenBank/DDBJ whole genome shotgun (WGS) entry which is preliminary data.</text>
</comment>